<dbReference type="RefSeq" id="WP_194120411.1">
    <property type="nucleotide sequence ID" value="NZ_JACYGY010000001.1"/>
</dbReference>
<organism evidence="1 2">
    <name type="scientific">Dyadobacter subterraneus</name>
    <dbReference type="NCBI Taxonomy" id="2773304"/>
    <lineage>
        <taxon>Bacteria</taxon>
        <taxon>Pseudomonadati</taxon>
        <taxon>Bacteroidota</taxon>
        <taxon>Cytophagia</taxon>
        <taxon>Cytophagales</taxon>
        <taxon>Spirosomataceae</taxon>
        <taxon>Dyadobacter</taxon>
    </lineage>
</organism>
<dbReference type="EMBL" id="JACYGY010000001">
    <property type="protein sequence ID" value="MBE9462190.1"/>
    <property type="molecule type" value="Genomic_DNA"/>
</dbReference>
<evidence type="ECO:0000313" key="1">
    <source>
        <dbReference type="EMBL" id="MBE9462190.1"/>
    </source>
</evidence>
<accession>A0ABR9W9R1</accession>
<comment type="caution">
    <text evidence="1">The sequence shown here is derived from an EMBL/GenBank/DDBJ whole genome shotgun (WGS) entry which is preliminary data.</text>
</comment>
<name>A0ABR9W9R1_9BACT</name>
<gene>
    <name evidence="1" type="ORF">IEE83_09880</name>
</gene>
<dbReference type="Proteomes" id="UP000634134">
    <property type="component" value="Unassembled WGS sequence"/>
</dbReference>
<proteinExistence type="predicted"/>
<sequence length="81" mass="9615">MKIIPDKLLIVREEDEHAFHTGRISDRYQFWGYNTFAFESGAIGIPQNWENLRKEYIVLNLFDVEDNIYQLSFGTMDLRAN</sequence>
<protein>
    <submittedName>
        <fullName evidence="1">Uncharacterized protein</fullName>
    </submittedName>
</protein>
<evidence type="ECO:0000313" key="2">
    <source>
        <dbReference type="Proteomes" id="UP000634134"/>
    </source>
</evidence>
<reference evidence="2" key="1">
    <citation type="submission" date="2023-07" db="EMBL/GenBank/DDBJ databases">
        <title>Dyadobacter sp. nov 'subterranea' isolated from contaminted grondwater.</title>
        <authorList>
            <person name="Szabo I."/>
            <person name="Al-Omari J."/>
            <person name="Szerdahelyi S.G."/>
            <person name="Rado J."/>
        </authorList>
    </citation>
    <scope>NUCLEOTIDE SEQUENCE [LARGE SCALE GENOMIC DNA]</scope>
    <source>
        <strain evidence="2">UP-52</strain>
    </source>
</reference>
<keyword evidence="2" id="KW-1185">Reference proteome</keyword>